<protein>
    <recommendedName>
        <fullName evidence="3">VWFA domain-containing protein</fullName>
    </recommendedName>
</protein>
<feature type="region of interest" description="Disordered" evidence="1">
    <location>
        <begin position="1"/>
        <end position="27"/>
    </location>
</feature>
<dbReference type="SUPFAM" id="SSF53300">
    <property type="entry name" value="vWA-like"/>
    <property type="match status" value="1"/>
</dbReference>
<reference evidence="2" key="1">
    <citation type="submission" date="2020-03" db="EMBL/GenBank/DDBJ databases">
        <title>The deep terrestrial virosphere.</title>
        <authorList>
            <person name="Holmfeldt K."/>
            <person name="Nilsson E."/>
            <person name="Simone D."/>
            <person name="Lopez-Fernandez M."/>
            <person name="Wu X."/>
            <person name="de Brujin I."/>
            <person name="Lundin D."/>
            <person name="Andersson A."/>
            <person name="Bertilsson S."/>
            <person name="Dopson M."/>
        </authorList>
    </citation>
    <scope>NUCLEOTIDE SEQUENCE</scope>
    <source>
        <strain evidence="2">MM415A01358</strain>
    </source>
</reference>
<feature type="compositionally biased region" description="Basic and acidic residues" evidence="1">
    <location>
        <begin position="80"/>
        <end position="96"/>
    </location>
</feature>
<proteinExistence type="predicted"/>
<evidence type="ECO:0000256" key="1">
    <source>
        <dbReference type="SAM" id="MobiDB-lite"/>
    </source>
</evidence>
<dbReference type="PANTHER" id="PTHR30510">
    <property type="entry name" value="UPF0229 PROTEIN YEAH"/>
    <property type="match status" value="1"/>
</dbReference>
<dbReference type="AlphaFoldDB" id="A0A6M3K664"/>
<organism evidence="2">
    <name type="scientific">viral metagenome</name>
    <dbReference type="NCBI Taxonomy" id="1070528"/>
    <lineage>
        <taxon>unclassified sequences</taxon>
        <taxon>metagenomes</taxon>
        <taxon>organismal metagenomes</taxon>
    </lineage>
</organism>
<dbReference type="PANTHER" id="PTHR30510:SF2">
    <property type="entry name" value="UPF0229 PROTEIN YEAH"/>
    <property type="match status" value="1"/>
</dbReference>
<sequence>MTIVDHKDWQLSEKGKKDAERHRQKIDEHIRKNVRDVIAEESIITKKKGRKVRIPIKGLKDYRFIYGGGEGGGVGQGKGKSGDVIDRRQKKSEGEPGKPGNKPGEDYMETEVDIDYLINIMFEDLGLPYIEEKTKAHTLVPKGWKFESISKKGIFPRIHKVRTLKETIKRTMGSAHMISGTLNCEIDDALRALAQAKGDIDDAINIIKNGKLDSNIDPNNFHIDDDDLRFKKIEDDVEIHSNAVVLAMMDTSGSMTTDKKYIARSMLFWMVEFLKKTYDHVQIKFIVHTTDAKVVDEDSFFHKMESGGTYCSSAFELANYIIDTEYPVNEWNVYSVYISDGEDFDVSKTINQIKEMIKRKVNMIAYCEVNIDESNMYPYSDNTLLKGITNNFKFNKTAEQNTDFYKNDELHFLACILKNKTHIFPALKHILFSKEKK</sequence>
<evidence type="ECO:0008006" key="3">
    <source>
        <dbReference type="Google" id="ProtNLM"/>
    </source>
</evidence>
<gene>
    <name evidence="2" type="ORF">MM415A01358_0008</name>
</gene>
<feature type="region of interest" description="Disordered" evidence="1">
    <location>
        <begin position="73"/>
        <end position="107"/>
    </location>
</feature>
<name>A0A6M3K664_9ZZZZ</name>
<dbReference type="InterPro" id="IPR006698">
    <property type="entry name" value="UPF0229"/>
</dbReference>
<dbReference type="Gene3D" id="3.40.50.410">
    <property type="entry name" value="von Willebrand factor, type A domain"/>
    <property type="match status" value="1"/>
</dbReference>
<dbReference type="InterPro" id="IPR036465">
    <property type="entry name" value="vWFA_dom_sf"/>
</dbReference>
<evidence type="ECO:0000313" key="2">
    <source>
        <dbReference type="EMBL" id="QJA77152.1"/>
    </source>
</evidence>
<dbReference type="Pfam" id="PF04285">
    <property type="entry name" value="DUF444"/>
    <property type="match status" value="1"/>
</dbReference>
<accession>A0A6M3K664</accession>
<dbReference type="EMBL" id="MT142266">
    <property type="protein sequence ID" value="QJA77152.1"/>
    <property type="molecule type" value="Genomic_DNA"/>
</dbReference>